<feature type="compositionally biased region" description="Polar residues" evidence="1">
    <location>
        <begin position="13"/>
        <end position="39"/>
    </location>
</feature>
<dbReference type="EMBL" id="CAJOAY010006800">
    <property type="protein sequence ID" value="CAF4150992.1"/>
    <property type="molecule type" value="Genomic_DNA"/>
</dbReference>
<dbReference type="Proteomes" id="UP000663881">
    <property type="component" value="Unassembled WGS sequence"/>
</dbReference>
<gene>
    <name evidence="2" type="ORF">OKA104_LOCUS38248</name>
</gene>
<evidence type="ECO:0000256" key="1">
    <source>
        <dbReference type="SAM" id="MobiDB-lite"/>
    </source>
</evidence>
<evidence type="ECO:0000313" key="2">
    <source>
        <dbReference type="EMBL" id="CAF4150992.1"/>
    </source>
</evidence>
<protein>
    <submittedName>
        <fullName evidence="2">Uncharacterized protein</fullName>
    </submittedName>
</protein>
<comment type="caution">
    <text evidence="2">The sequence shown here is derived from an EMBL/GenBank/DDBJ whole genome shotgun (WGS) entry which is preliminary data.</text>
</comment>
<reference evidence="2" key="1">
    <citation type="submission" date="2021-02" db="EMBL/GenBank/DDBJ databases">
        <authorList>
            <person name="Nowell W R."/>
        </authorList>
    </citation>
    <scope>NUCLEOTIDE SEQUENCE</scope>
</reference>
<accession>A0A819Y3P7</accession>
<organism evidence="2 3">
    <name type="scientific">Adineta steineri</name>
    <dbReference type="NCBI Taxonomy" id="433720"/>
    <lineage>
        <taxon>Eukaryota</taxon>
        <taxon>Metazoa</taxon>
        <taxon>Spiralia</taxon>
        <taxon>Gnathifera</taxon>
        <taxon>Rotifera</taxon>
        <taxon>Eurotatoria</taxon>
        <taxon>Bdelloidea</taxon>
        <taxon>Adinetida</taxon>
        <taxon>Adinetidae</taxon>
        <taxon>Adineta</taxon>
    </lineage>
</organism>
<sequence>MIELQIAVQLANPSSKNLSEGSEVVQQSKTTIEQPAHTPTRNEESATRKPWHPRNSGGYQEKQNFMPYHTYPHPWNPQTS</sequence>
<feature type="region of interest" description="Disordered" evidence="1">
    <location>
        <begin position="13"/>
        <end position="80"/>
    </location>
</feature>
<proteinExistence type="predicted"/>
<name>A0A819Y3P7_9BILA</name>
<evidence type="ECO:0000313" key="3">
    <source>
        <dbReference type="Proteomes" id="UP000663881"/>
    </source>
</evidence>
<dbReference type="AlphaFoldDB" id="A0A819Y3P7"/>